<dbReference type="PANTHER" id="PTHR43775">
    <property type="entry name" value="FATTY ACID SYNTHASE"/>
    <property type="match status" value="1"/>
</dbReference>
<dbReference type="InterPro" id="IPR001227">
    <property type="entry name" value="Ac_transferase_dom_sf"/>
</dbReference>
<dbReference type="Gene3D" id="3.10.129.110">
    <property type="entry name" value="Polyketide synthase dehydratase"/>
    <property type="match status" value="1"/>
</dbReference>
<dbReference type="Pfam" id="PF21089">
    <property type="entry name" value="PKS_DH_N"/>
    <property type="match status" value="1"/>
</dbReference>
<dbReference type="Gene3D" id="3.30.70.250">
    <property type="entry name" value="Malonyl-CoA ACP transacylase, ACP-binding"/>
    <property type="match status" value="1"/>
</dbReference>
<dbReference type="GO" id="GO:0016746">
    <property type="term" value="F:acyltransferase activity"/>
    <property type="evidence" value="ECO:0007669"/>
    <property type="project" value="UniProtKB-KW"/>
</dbReference>
<evidence type="ECO:0000256" key="1">
    <source>
        <dbReference type="ARBA" id="ARBA00022679"/>
    </source>
</evidence>
<dbReference type="InterPro" id="IPR020807">
    <property type="entry name" value="PKS_DH"/>
</dbReference>
<keyword evidence="4" id="KW-0012">Acyltransferase</keyword>
<dbReference type="Gene3D" id="3.40.366.10">
    <property type="entry name" value="Malonyl-Coenzyme A Acyl Carrier Protein, domain 2"/>
    <property type="match status" value="1"/>
</dbReference>
<dbReference type="InterPro" id="IPR050091">
    <property type="entry name" value="PKS_NRPS_Biosynth_Enz"/>
</dbReference>
<reference evidence="4 5" key="1">
    <citation type="submission" date="2024-09" db="EMBL/GenBank/DDBJ databases">
        <authorList>
            <person name="Sun Q."/>
            <person name="Mori K."/>
        </authorList>
    </citation>
    <scope>NUCLEOTIDE SEQUENCE [LARGE SCALE GENOMIC DNA]</scope>
    <source>
        <strain evidence="4 5">TBRC 0563</strain>
    </source>
</reference>
<dbReference type="InterPro" id="IPR049552">
    <property type="entry name" value="PKS_DH_N"/>
</dbReference>
<keyword evidence="1" id="KW-0808">Transferase</keyword>
<dbReference type="PANTHER" id="PTHR43775:SF51">
    <property type="entry name" value="INACTIVE PHENOLPHTHIOCEROL SYNTHESIS POLYKETIDE SYNTHASE TYPE I PKS1-RELATED"/>
    <property type="match status" value="1"/>
</dbReference>
<proteinExistence type="predicted"/>
<keyword evidence="5" id="KW-1185">Reference proteome</keyword>
<dbReference type="PROSITE" id="PS52019">
    <property type="entry name" value="PKS_MFAS_DH"/>
    <property type="match status" value="1"/>
</dbReference>
<feature type="non-terminal residue" evidence="4">
    <location>
        <position position="262"/>
    </location>
</feature>
<feature type="domain" description="PKS/mFAS DH" evidence="3">
    <location>
        <begin position="171"/>
        <end position="262"/>
    </location>
</feature>
<evidence type="ECO:0000256" key="2">
    <source>
        <dbReference type="PROSITE-ProRule" id="PRU01363"/>
    </source>
</evidence>
<comment type="caution">
    <text evidence="2">Lacks conserved residue(s) required for the propagation of feature annotation.</text>
</comment>
<dbReference type="InterPro" id="IPR042104">
    <property type="entry name" value="PKS_dehydratase_sf"/>
</dbReference>
<dbReference type="Pfam" id="PF00698">
    <property type="entry name" value="Acyl_transf_1"/>
    <property type="match status" value="1"/>
</dbReference>
<organism evidence="4 5">
    <name type="scientific">Actinoallomurus acaciae</name>
    <dbReference type="NCBI Taxonomy" id="502577"/>
    <lineage>
        <taxon>Bacteria</taxon>
        <taxon>Bacillati</taxon>
        <taxon>Actinomycetota</taxon>
        <taxon>Actinomycetes</taxon>
        <taxon>Streptosporangiales</taxon>
        <taxon>Thermomonosporaceae</taxon>
        <taxon>Actinoallomurus</taxon>
    </lineage>
</organism>
<sequence>EADGVRARRIPVDYASHTSHVESIEGELADLLAGLDPRPSRVPFFSTVEGRWLDTAELDGGYWYRNLRRTVRFGAAAEGLIDAGFRTFVEVSAHPVLAASLQEILDDRPAVVVGSLRRDDGDLRRFLLSLGELHVRGVPVDWPAPHPAVSRRAQLPTYAFQHRRYWIEPSGPLLETITSDPETGGVLAEGRLSARSRPWLADHAVAGRVLLPGAAFAALVVRAAEECGAATVEELVIEAPLALPEQGAVRISVAVGAEDGSG</sequence>
<protein>
    <submittedName>
        <fullName evidence="4">Acyltransferase domain-containing protein</fullName>
    </submittedName>
</protein>
<accession>A0ABV5YZY4</accession>
<dbReference type="SMART" id="SM00826">
    <property type="entry name" value="PKS_DH"/>
    <property type="match status" value="1"/>
</dbReference>
<dbReference type="InterPro" id="IPR014043">
    <property type="entry name" value="Acyl_transferase_dom"/>
</dbReference>
<evidence type="ECO:0000313" key="4">
    <source>
        <dbReference type="EMBL" id="MFB9840624.1"/>
    </source>
</evidence>
<name>A0ABV5YZY4_9ACTN</name>
<dbReference type="SUPFAM" id="SSF52151">
    <property type="entry name" value="FabD/lysophospholipase-like"/>
    <property type="match status" value="1"/>
</dbReference>
<dbReference type="EMBL" id="JBHLZP010001207">
    <property type="protein sequence ID" value="MFB9840624.1"/>
    <property type="molecule type" value="Genomic_DNA"/>
</dbReference>
<feature type="non-terminal residue" evidence="4">
    <location>
        <position position="1"/>
    </location>
</feature>
<dbReference type="InterPro" id="IPR016035">
    <property type="entry name" value="Acyl_Trfase/lysoPLipase"/>
</dbReference>
<evidence type="ECO:0000259" key="3">
    <source>
        <dbReference type="PROSITE" id="PS52019"/>
    </source>
</evidence>
<comment type="caution">
    <text evidence="4">The sequence shown here is derived from an EMBL/GenBank/DDBJ whole genome shotgun (WGS) entry which is preliminary data.</text>
</comment>
<dbReference type="Proteomes" id="UP001589627">
    <property type="component" value="Unassembled WGS sequence"/>
</dbReference>
<dbReference type="RefSeq" id="WP_378213853.1">
    <property type="nucleotide sequence ID" value="NZ_JBHLZP010001207.1"/>
</dbReference>
<evidence type="ECO:0000313" key="5">
    <source>
        <dbReference type="Proteomes" id="UP001589627"/>
    </source>
</evidence>
<gene>
    <name evidence="4" type="ORF">ACFFNX_51640</name>
</gene>
<dbReference type="SMART" id="SM00827">
    <property type="entry name" value="PKS_AT"/>
    <property type="match status" value="1"/>
</dbReference>
<dbReference type="InterPro" id="IPR049900">
    <property type="entry name" value="PKS_mFAS_DH"/>
</dbReference>